<proteinExistence type="predicted"/>
<keyword evidence="5" id="KW-1185">Reference proteome</keyword>
<dbReference type="InterPro" id="IPR024747">
    <property type="entry name" value="Pyridox_Oxase-rel"/>
</dbReference>
<dbReference type="PANTHER" id="PTHR34071:SF2">
    <property type="entry name" value="FLAVIN-NUCLEOTIDE-BINDING PROTEIN"/>
    <property type="match status" value="1"/>
</dbReference>
<comment type="caution">
    <text evidence="2">The sequence shown here is derived from an EMBL/GenBank/DDBJ whole genome shotgun (WGS) entry which is preliminary data.</text>
</comment>
<organism evidence="2 4">
    <name type="scientific">Treponema socranskii subsp. socranskii VPI DR56BR1116 = ATCC 35536</name>
    <dbReference type="NCBI Taxonomy" id="1125725"/>
    <lineage>
        <taxon>Bacteria</taxon>
        <taxon>Pseudomonadati</taxon>
        <taxon>Spirochaetota</taxon>
        <taxon>Spirochaetia</taxon>
        <taxon>Spirochaetales</taxon>
        <taxon>Treponemataceae</taxon>
        <taxon>Treponema</taxon>
    </lineage>
</organism>
<dbReference type="AlphaFoldDB" id="U1FB65"/>
<dbReference type="Gene3D" id="2.30.110.10">
    <property type="entry name" value="Electron Transport, Fmn-binding Protein, Chain A"/>
    <property type="match status" value="1"/>
</dbReference>
<reference evidence="4 5" key="1">
    <citation type="submission" date="2013-08" db="EMBL/GenBank/DDBJ databases">
        <authorList>
            <person name="Durkin A.S."/>
            <person name="Haft D.R."/>
            <person name="McCorrison J."/>
            <person name="Torralba M."/>
            <person name="Gillis M."/>
            <person name="Haft D.H."/>
            <person name="Methe B."/>
            <person name="Sutton G."/>
            <person name="Nelson K.E."/>
        </authorList>
    </citation>
    <scope>NUCLEOTIDE SEQUENCE [LARGE SCALE GENOMIC DNA]</scope>
    <source>
        <strain evidence="3 5">ATCC 35536</strain>
        <strain evidence="2 4">VPI DR56BR1116</strain>
    </source>
</reference>
<dbReference type="EMBL" id="AUZJ01000013">
    <property type="protein sequence ID" value="ERF61402.1"/>
    <property type="molecule type" value="Genomic_DNA"/>
</dbReference>
<gene>
    <name evidence="3" type="ORF">HMPREF0860_0794</name>
    <name evidence="2" type="ORF">HMPREF1325_2162</name>
</gene>
<evidence type="ECO:0000313" key="4">
    <source>
        <dbReference type="Proteomes" id="UP000016412"/>
    </source>
</evidence>
<dbReference type="PANTHER" id="PTHR34071">
    <property type="entry name" value="5-NITROIMIDAZOLE ANTIBIOTICS RESISTANCE PROTEIN, NIMA-FAMILY-RELATED PROTEIN-RELATED"/>
    <property type="match status" value="1"/>
</dbReference>
<dbReference type="eggNOG" id="COG3467">
    <property type="taxonomic scope" value="Bacteria"/>
</dbReference>
<dbReference type="RefSeq" id="WP_021329704.1">
    <property type="nucleotide sequence ID" value="NZ_AUZJ01000013.1"/>
</dbReference>
<dbReference type="SUPFAM" id="SSF50475">
    <property type="entry name" value="FMN-binding split barrel"/>
    <property type="match status" value="1"/>
</dbReference>
<feature type="compositionally biased region" description="Basic and acidic residues" evidence="1">
    <location>
        <begin position="183"/>
        <end position="207"/>
    </location>
</feature>
<evidence type="ECO:0000313" key="2">
    <source>
        <dbReference type="EMBL" id="ERF61402.1"/>
    </source>
</evidence>
<dbReference type="EMBL" id="AVQI01000020">
    <property type="protein sequence ID" value="ERK04534.1"/>
    <property type="molecule type" value="Genomic_DNA"/>
</dbReference>
<dbReference type="InterPro" id="IPR012349">
    <property type="entry name" value="Split_barrel_FMN-bd"/>
</dbReference>
<dbReference type="STRING" id="1125725.HMPREF1325_2162"/>
<name>U1FB65_TRESO</name>
<dbReference type="Proteomes" id="UP000016412">
    <property type="component" value="Unassembled WGS sequence"/>
</dbReference>
<evidence type="ECO:0000313" key="3">
    <source>
        <dbReference type="EMBL" id="ERK04534.1"/>
    </source>
</evidence>
<dbReference type="Pfam" id="PF12900">
    <property type="entry name" value="Pyridox_ox_2"/>
    <property type="match status" value="1"/>
</dbReference>
<evidence type="ECO:0000256" key="1">
    <source>
        <dbReference type="SAM" id="MobiDB-lite"/>
    </source>
</evidence>
<sequence length="404" mass="45699">MRRKDREVTDIRQIESIIEKAKVVHIGMIDDGVPYVVPMQYGYVFTDGALTLYLHSAKEGRKIDCIKKNPNVFIELETDIALISGGDIPCKYSSAYASVMGDGTAEIVENPKEKVFGLESIMKTQTGKAFTVSERMAAAVSVIKISVPRVTAKSRSSEAPKDVRQENGAIKSGDVESAVSENRVSERAASEIEKPEMEQQNGKKSDPKQTTYLLVFNQNGNETPVALFENIDEAKKSLRSVPGYAMSEERDGDFCDVRETLRPKLLPDYTEIEYNGKCIPLSRFMFPNTEDVEIIWREIPNMEKANRGLAAGYTRVDAYVIDNAEVKAYIEKRERTYERAKILLERQGCEVDRSFFGSEDGEAIVYKKKGESDWHFLMHMDPSFVDDAPDGEKDFERWLEEDMQ</sequence>
<feature type="region of interest" description="Disordered" evidence="1">
    <location>
        <begin position="151"/>
        <end position="207"/>
    </location>
</feature>
<feature type="compositionally biased region" description="Basic and acidic residues" evidence="1">
    <location>
        <begin position="155"/>
        <end position="165"/>
    </location>
</feature>
<accession>U1FB65</accession>
<evidence type="ECO:0000313" key="5">
    <source>
        <dbReference type="Proteomes" id="UP000016646"/>
    </source>
</evidence>
<dbReference type="PATRIC" id="fig|1125725.3.peg.606"/>
<protein>
    <submittedName>
        <fullName evidence="2">Pyridoxamine 5'-phosphate oxidase</fullName>
    </submittedName>
</protein>
<dbReference type="Proteomes" id="UP000016646">
    <property type="component" value="Unassembled WGS sequence"/>
</dbReference>